<name>E9D978_COCPS</name>
<evidence type="ECO:0000256" key="1">
    <source>
        <dbReference type="SAM" id="MobiDB-lite"/>
    </source>
</evidence>
<evidence type="ECO:0000313" key="3">
    <source>
        <dbReference type="Proteomes" id="UP000002497"/>
    </source>
</evidence>
<feature type="region of interest" description="Disordered" evidence="1">
    <location>
        <begin position="56"/>
        <end position="93"/>
    </location>
</feature>
<dbReference type="VEuPathDB" id="FungiDB:CPSG_06380"/>
<proteinExistence type="predicted"/>
<keyword evidence="3" id="KW-1185">Reference proteome</keyword>
<gene>
    <name evidence="2" type="ORF">CPSG_06380</name>
</gene>
<dbReference type="EMBL" id="GL636495">
    <property type="protein sequence ID" value="EFW17112.1"/>
    <property type="molecule type" value="Genomic_DNA"/>
</dbReference>
<accession>E9D978</accession>
<dbReference type="VEuPathDB" id="FungiDB:D8B26_003874"/>
<dbReference type="OMA" id="QWKMVEA"/>
<sequence length="123" mass="13266">MSTGKWLTEKKSKRLKAKASWAMVREVGSRIAESAKETERALVDDGDEEEEQWKMVEATQRPLPGYGATPLERSLGSMGGSSGKLGPLGTTTPGLAGPAMRKYIHLLVEVPTLWNAQARPGGT</sequence>
<organism evidence="3">
    <name type="scientific">Coccidioides posadasii (strain RMSCC 757 / Silveira)</name>
    <name type="common">Valley fever fungus</name>
    <dbReference type="NCBI Taxonomy" id="443226"/>
    <lineage>
        <taxon>Eukaryota</taxon>
        <taxon>Fungi</taxon>
        <taxon>Dikarya</taxon>
        <taxon>Ascomycota</taxon>
        <taxon>Pezizomycotina</taxon>
        <taxon>Eurotiomycetes</taxon>
        <taxon>Eurotiomycetidae</taxon>
        <taxon>Onygenales</taxon>
        <taxon>Onygenaceae</taxon>
        <taxon>Coccidioides</taxon>
    </lineage>
</organism>
<dbReference type="AlphaFoldDB" id="E9D978"/>
<reference evidence="3" key="2">
    <citation type="submission" date="2010-03" db="EMBL/GenBank/DDBJ databases">
        <title>The genome sequence of Coccidioides posadasii strain Silveira.</title>
        <authorList>
            <consortium name="The Broad Institute Genome Sequencing Center for Infectious Disease"/>
            <person name="Neafsey D."/>
            <person name="Orbach M."/>
            <person name="Henn M.R."/>
            <person name="Cole G.T."/>
            <person name="Galgiani J."/>
            <person name="Gardner M.J."/>
            <person name="Kirkland T.N."/>
            <person name="Taylor J.W."/>
            <person name="Young S.K."/>
            <person name="Zeng Q."/>
            <person name="Koehrsen M."/>
            <person name="Alvarado L."/>
            <person name="Berlin A."/>
            <person name="Borenstein D."/>
            <person name="Chapman S.B."/>
            <person name="Chen Z."/>
            <person name="Engels R."/>
            <person name="Freedman E."/>
            <person name="Gellesch M."/>
            <person name="Goldberg J."/>
            <person name="Griggs A."/>
            <person name="Gujja S."/>
            <person name="Heilman E."/>
            <person name="Heiman D."/>
            <person name="Howarth C."/>
            <person name="Jen D."/>
            <person name="Larson L."/>
            <person name="Mehta T."/>
            <person name="Neiman D."/>
            <person name="Park D."/>
            <person name="Pearson M."/>
            <person name="Richards J."/>
            <person name="Roberts A."/>
            <person name="Saif S."/>
            <person name="Shea T."/>
            <person name="Shenoy N."/>
            <person name="Sisk P."/>
            <person name="Stolte C."/>
            <person name="Sykes S."/>
            <person name="Walk T."/>
            <person name="White J."/>
            <person name="Yandava C."/>
            <person name="Haas B."/>
            <person name="Nusbaum C."/>
            <person name="Birren B."/>
        </authorList>
    </citation>
    <scope>NUCLEOTIDE SEQUENCE [LARGE SCALE GENOMIC DNA]</scope>
    <source>
        <strain evidence="3">RMSCC 757 / Silveira</strain>
    </source>
</reference>
<dbReference type="Proteomes" id="UP000002497">
    <property type="component" value="Unassembled WGS sequence"/>
</dbReference>
<dbReference type="HOGENOM" id="CLU_2015039_0_0_1"/>
<reference evidence="3" key="1">
    <citation type="journal article" date="2010" name="Genome Res.">
        <title>Population genomic sequencing of Coccidioides fungi reveals recent hybridization and transposon control.</title>
        <authorList>
            <person name="Neafsey D.E."/>
            <person name="Barker B.M."/>
            <person name="Sharpton T.J."/>
            <person name="Stajich J.E."/>
            <person name="Park D.J."/>
            <person name="Whiston E."/>
            <person name="Hung C.-Y."/>
            <person name="McMahan C."/>
            <person name="White J."/>
            <person name="Sykes S."/>
            <person name="Heiman D."/>
            <person name="Young S."/>
            <person name="Zeng Q."/>
            <person name="Abouelleil A."/>
            <person name="Aftuck L."/>
            <person name="Bessette D."/>
            <person name="Brown A."/>
            <person name="FitzGerald M."/>
            <person name="Lui A."/>
            <person name="Macdonald J.P."/>
            <person name="Priest M."/>
            <person name="Orbach M.J."/>
            <person name="Galgiani J.N."/>
            <person name="Kirkland T.N."/>
            <person name="Cole G.T."/>
            <person name="Birren B.W."/>
            <person name="Henn M.R."/>
            <person name="Taylor J.W."/>
            <person name="Rounsley S.D."/>
        </authorList>
    </citation>
    <scope>NUCLEOTIDE SEQUENCE [LARGE SCALE GENOMIC DNA]</scope>
    <source>
        <strain evidence="3">RMSCC 757 / Silveira</strain>
    </source>
</reference>
<evidence type="ECO:0000313" key="2">
    <source>
        <dbReference type="EMBL" id="EFW17112.1"/>
    </source>
</evidence>
<feature type="compositionally biased region" description="Low complexity" evidence="1">
    <location>
        <begin position="84"/>
        <end position="93"/>
    </location>
</feature>
<protein>
    <submittedName>
        <fullName evidence="2">Predicted protein</fullName>
    </submittedName>
</protein>